<dbReference type="EMBL" id="JAWXXX010000001">
    <property type="protein sequence ID" value="MDX5894767.1"/>
    <property type="molecule type" value="Genomic_DNA"/>
</dbReference>
<dbReference type="Pfam" id="PF03706">
    <property type="entry name" value="LPG_synthase_TM"/>
    <property type="match status" value="1"/>
</dbReference>
<feature type="transmembrane region" description="Helical" evidence="6">
    <location>
        <begin position="270"/>
        <end position="292"/>
    </location>
</feature>
<feature type="transmembrane region" description="Helical" evidence="6">
    <location>
        <begin position="298"/>
        <end position="316"/>
    </location>
</feature>
<evidence type="ECO:0000256" key="1">
    <source>
        <dbReference type="ARBA" id="ARBA00004651"/>
    </source>
</evidence>
<evidence type="ECO:0000256" key="6">
    <source>
        <dbReference type="SAM" id="Phobius"/>
    </source>
</evidence>
<dbReference type="GO" id="GO:0005886">
    <property type="term" value="C:plasma membrane"/>
    <property type="evidence" value="ECO:0007669"/>
    <property type="project" value="UniProtKB-SubCell"/>
</dbReference>
<evidence type="ECO:0000313" key="9">
    <source>
        <dbReference type="Proteomes" id="UP000025229"/>
    </source>
</evidence>
<keyword evidence="9" id="KW-1185">Reference proteome</keyword>
<dbReference type="PANTHER" id="PTHR39087">
    <property type="entry name" value="UPF0104 MEMBRANE PROTEIN MJ1595"/>
    <property type="match status" value="1"/>
</dbReference>
<protein>
    <submittedName>
        <fullName evidence="8">Lysylphosphatidylglycerol synthase transmembrane domain-containing protein</fullName>
    </submittedName>
    <submittedName>
        <fullName evidence="7">TIGR00374: TIGR00374 family protein</fullName>
    </submittedName>
</protein>
<feature type="transmembrane region" description="Helical" evidence="6">
    <location>
        <begin position="150"/>
        <end position="176"/>
    </location>
</feature>
<feature type="transmembrane region" description="Helical" evidence="6">
    <location>
        <begin position="188"/>
        <end position="208"/>
    </location>
</feature>
<keyword evidence="5 6" id="KW-0472">Membrane</keyword>
<dbReference type="KEGG" id="rrd:RradSPS_2080"/>
<keyword evidence="3 6" id="KW-0812">Transmembrane</keyword>
<evidence type="ECO:0000256" key="4">
    <source>
        <dbReference type="ARBA" id="ARBA00022989"/>
    </source>
</evidence>
<dbReference type="Proteomes" id="UP000025229">
    <property type="component" value="Chromosome"/>
</dbReference>
<reference evidence="7 9" key="1">
    <citation type="submission" date="2014-03" db="EMBL/GenBank/DDBJ databases">
        <title>Complete genome sequence of the Radio-Resistant Rubrobacter radiotolerans RSPS-4.</title>
        <authorList>
            <person name="Egas C.C."/>
            <person name="Barroso C.C."/>
            <person name="Froufe H.J.C."/>
            <person name="Pacheco J.J."/>
            <person name="Albuquerque L.L."/>
            <person name="da Costa M.M.S."/>
        </authorList>
    </citation>
    <scope>NUCLEOTIDE SEQUENCE [LARGE SCALE GENOMIC DNA]</scope>
    <source>
        <strain evidence="7 9">RSPS-4</strain>
    </source>
</reference>
<evidence type="ECO:0000313" key="8">
    <source>
        <dbReference type="EMBL" id="MDX5894767.1"/>
    </source>
</evidence>
<dbReference type="eggNOG" id="COG0392">
    <property type="taxonomic scope" value="Bacteria"/>
</dbReference>
<evidence type="ECO:0000256" key="2">
    <source>
        <dbReference type="ARBA" id="ARBA00022475"/>
    </source>
</evidence>
<dbReference type="STRING" id="42256.RradSPS_2080"/>
<dbReference type="Proteomes" id="UP001281130">
    <property type="component" value="Unassembled WGS sequence"/>
</dbReference>
<feature type="transmembrane region" description="Helical" evidence="6">
    <location>
        <begin position="328"/>
        <end position="347"/>
    </location>
</feature>
<comment type="subcellular location">
    <subcellularLocation>
        <location evidence="1">Cell membrane</location>
        <topology evidence="1">Multi-pass membrane protein</topology>
    </subcellularLocation>
</comment>
<evidence type="ECO:0000256" key="3">
    <source>
        <dbReference type="ARBA" id="ARBA00022692"/>
    </source>
</evidence>
<reference evidence="8" key="2">
    <citation type="submission" date="2023-11" db="EMBL/GenBank/DDBJ databases">
        <title>MicrobeMod: A computational toolkit for identifying prokaryotic methylation and restriction-modification with nanopore sequencing.</title>
        <authorList>
            <person name="Crits-Christoph A."/>
            <person name="Kang S.C."/>
            <person name="Lee H."/>
            <person name="Ostrov N."/>
        </authorList>
    </citation>
    <scope>NUCLEOTIDE SEQUENCE</scope>
    <source>
        <strain evidence="8">ATCC 51242</strain>
    </source>
</reference>
<evidence type="ECO:0000313" key="7">
    <source>
        <dbReference type="EMBL" id="AHY47363.1"/>
    </source>
</evidence>
<keyword evidence="4 6" id="KW-1133">Transmembrane helix</keyword>
<dbReference type="HOGENOM" id="CLU_721379_0_0_11"/>
<keyword evidence="2" id="KW-1003">Cell membrane</keyword>
<sequence>MSFCILTGRLRCFRQGEEGWILNWRRVARNVLFLFSVGLAVHLVLPQIPGLAHSARLISTSSHLLVSIAFLCEVLSYLSYGELLGRTAGLASLRGTSPSARRRVGVGRSFTFRLTLVGNGASKVLPGGGAASAAVTYEGLRSRGFGARQIGGVVATVGTLVYAALAAISLLSLTYLLAANELGSLQSALATLALAVTALLIVTALAAYRYPATTKSLVLKLAGPPVRSVERRFPRFRLAARLEELLREVRSDIKGAVRQMRGRPFEEVKLVGLAFGYWLFDAACLVVMFWAFGVEASVVHLLVAYGIATAAGNLPITPGGIGVFETTMIATLALLGVGSEAIIPVLGYRIFNFWLPIPLAALLYPTLRAGKRRFAPKKQRQKK</sequence>
<dbReference type="PANTHER" id="PTHR39087:SF2">
    <property type="entry name" value="UPF0104 MEMBRANE PROTEIN MJ1595"/>
    <property type="match status" value="1"/>
</dbReference>
<dbReference type="NCBIfam" id="TIGR00374">
    <property type="entry name" value="flippase-like domain"/>
    <property type="match status" value="1"/>
</dbReference>
<dbReference type="InterPro" id="IPR022791">
    <property type="entry name" value="L-PG_synthase/AglD"/>
</dbReference>
<dbReference type="RefSeq" id="WP_038682537.1">
    <property type="nucleotide sequence ID" value="NZ_CP007514.1"/>
</dbReference>
<dbReference type="EMBL" id="CP007514">
    <property type="protein sequence ID" value="AHY47363.1"/>
    <property type="molecule type" value="Genomic_DNA"/>
</dbReference>
<dbReference type="AlphaFoldDB" id="A0A023X4T5"/>
<feature type="transmembrane region" description="Helical" evidence="6">
    <location>
        <begin position="353"/>
        <end position="370"/>
    </location>
</feature>
<accession>A0A023X4T5</accession>
<feature type="transmembrane region" description="Helical" evidence="6">
    <location>
        <begin position="57"/>
        <end position="78"/>
    </location>
</feature>
<feature type="transmembrane region" description="Helical" evidence="6">
    <location>
        <begin position="27"/>
        <end position="45"/>
    </location>
</feature>
<organism evidence="7 9">
    <name type="scientific">Rubrobacter radiotolerans</name>
    <name type="common">Arthrobacter radiotolerans</name>
    <dbReference type="NCBI Taxonomy" id="42256"/>
    <lineage>
        <taxon>Bacteria</taxon>
        <taxon>Bacillati</taxon>
        <taxon>Actinomycetota</taxon>
        <taxon>Rubrobacteria</taxon>
        <taxon>Rubrobacterales</taxon>
        <taxon>Rubrobacteraceae</taxon>
        <taxon>Rubrobacter</taxon>
    </lineage>
</organism>
<gene>
    <name evidence="7" type="ORF">RradSPS_2080</name>
    <name evidence="8" type="ORF">SIL72_12115</name>
</gene>
<proteinExistence type="predicted"/>
<name>A0A023X4T5_RUBRA</name>
<evidence type="ECO:0000256" key="5">
    <source>
        <dbReference type="ARBA" id="ARBA00023136"/>
    </source>
</evidence>